<proteinExistence type="inferred from homology"/>
<dbReference type="HAMAP" id="MF_04160">
    <property type="entry name" value="NUCL_HEAD_T4"/>
    <property type="match status" value="1"/>
</dbReference>
<dbReference type="Pfam" id="PF08722">
    <property type="entry name" value="Tn7_TnsA-like_N"/>
    <property type="match status" value="1"/>
</dbReference>
<dbReference type="InterPro" id="IPR014833">
    <property type="entry name" value="TnsA_N"/>
</dbReference>
<evidence type="ECO:0000259" key="1">
    <source>
        <dbReference type="Pfam" id="PF08722"/>
    </source>
</evidence>
<sequence>MARRRKRYKQGRFIPRHPEKYIGNVKSIRYLSSWELRFDQFLDNNPNVLQWSSEEIAIPYIKPTDGKVHRYYPDYWIKFKDKHGKEVQEIVEIKPDAQTRQPTRQGKKRRQQLYETITYAINMAKWKYAKLFCDKHGVKFRIVTERELFK</sequence>
<protein>
    <recommendedName>
        <fullName evidence="1">TnsA endonuclease N-terminal domain-containing protein</fullName>
    </recommendedName>
</protein>
<gene>
    <name evidence="2" type="ORF">S01H4_34095</name>
</gene>
<comment type="caution">
    <text evidence="2">The sequence shown here is derived from an EMBL/GenBank/DDBJ whole genome shotgun (WGS) entry which is preliminary data.</text>
</comment>
<organism evidence="2">
    <name type="scientific">marine sediment metagenome</name>
    <dbReference type="NCBI Taxonomy" id="412755"/>
    <lineage>
        <taxon>unclassified sequences</taxon>
        <taxon>metagenomes</taxon>
        <taxon>ecological metagenomes</taxon>
    </lineage>
</organism>
<evidence type="ECO:0000313" key="2">
    <source>
        <dbReference type="EMBL" id="GAG84814.1"/>
    </source>
</evidence>
<feature type="domain" description="TnsA endonuclease N-terminal" evidence="1">
    <location>
        <begin position="45"/>
        <end position="145"/>
    </location>
</feature>
<dbReference type="GO" id="GO:0004527">
    <property type="term" value="F:exonuclease activity"/>
    <property type="evidence" value="ECO:0007669"/>
    <property type="project" value="InterPro"/>
</dbReference>
<reference evidence="2" key="1">
    <citation type="journal article" date="2014" name="Front. Microbiol.">
        <title>High frequency of phylogenetically diverse reductive dehalogenase-homologous genes in deep subseafloor sedimentary metagenomes.</title>
        <authorList>
            <person name="Kawai M."/>
            <person name="Futagami T."/>
            <person name="Toyoda A."/>
            <person name="Takaki Y."/>
            <person name="Nishi S."/>
            <person name="Hori S."/>
            <person name="Arai W."/>
            <person name="Tsubouchi T."/>
            <person name="Morono Y."/>
            <person name="Uchiyama I."/>
            <person name="Ito T."/>
            <person name="Fujiyama A."/>
            <person name="Inagaki F."/>
            <person name="Takami H."/>
        </authorList>
    </citation>
    <scope>NUCLEOTIDE SEQUENCE</scope>
    <source>
        <strain evidence="2">Expedition CK06-06</strain>
    </source>
</reference>
<dbReference type="GO" id="GO:0004519">
    <property type="term" value="F:endonuclease activity"/>
    <property type="evidence" value="ECO:0007669"/>
    <property type="project" value="InterPro"/>
</dbReference>
<name>X1APX4_9ZZZZ</name>
<dbReference type="EMBL" id="BART01018011">
    <property type="protein sequence ID" value="GAG84814.1"/>
    <property type="molecule type" value="Genomic_DNA"/>
</dbReference>
<dbReference type="AlphaFoldDB" id="X1APX4"/>
<accession>X1APX4</accession>
<dbReference type="InterPro" id="IPR046390">
    <property type="entry name" value="NUCL_HEAD_T4"/>
</dbReference>